<keyword evidence="2" id="KW-1185">Reference proteome</keyword>
<dbReference type="Proteomes" id="UP000242913">
    <property type="component" value="Unassembled WGS sequence"/>
</dbReference>
<dbReference type="WBParaSite" id="OFLC_0000653701-mRNA-1">
    <property type="protein sequence ID" value="OFLC_0000653701-mRNA-1"/>
    <property type="gene ID" value="OFLC_0000653701"/>
</dbReference>
<reference evidence="1 2" key="1">
    <citation type="submission" date="2015-12" db="EMBL/GenBank/DDBJ databases">
        <title>Draft genome of the nematode, Onchocerca flexuosa.</title>
        <authorList>
            <person name="Mitreva M."/>
        </authorList>
    </citation>
    <scope>NUCLEOTIDE SEQUENCE [LARGE SCALE GENOMIC DNA]</scope>
    <source>
        <strain evidence="1">Red Deer</strain>
    </source>
</reference>
<evidence type="ECO:0000313" key="1">
    <source>
        <dbReference type="EMBL" id="OZC10205.1"/>
    </source>
</evidence>
<organism evidence="3">
    <name type="scientific">Onchocerca flexuosa</name>
    <dbReference type="NCBI Taxonomy" id="387005"/>
    <lineage>
        <taxon>Eukaryota</taxon>
        <taxon>Metazoa</taxon>
        <taxon>Ecdysozoa</taxon>
        <taxon>Nematoda</taxon>
        <taxon>Chromadorea</taxon>
        <taxon>Rhabditida</taxon>
        <taxon>Spirurina</taxon>
        <taxon>Spiruromorpha</taxon>
        <taxon>Filarioidea</taxon>
        <taxon>Onchocercidae</taxon>
        <taxon>Onchocerca</taxon>
    </lineage>
</organism>
<protein>
    <submittedName>
        <fullName evidence="3">Ovule protein</fullName>
    </submittedName>
</protein>
<dbReference type="AlphaFoldDB" id="A0A183HGC6"/>
<proteinExistence type="predicted"/>
<dbReference type="EMBL" id="KZ269988">
    <property type="protein sequence ID" value="OZC10205.1"/>
    <property type="molecule type" value="Genomic_DNA"/>
</dbReference>
<name>A0A183HGC6_9BILA</name>
<reference evidence="3" key="2">
    <citation type="submission" date="2016-06" db="UniProtKB">
        <authorList>
            <consortium name="WormBaseParasite"/>
        </authorList>
    </citation>
    <scope>IDENTIFICATION</scope>
</reference>
<sequence>MQTEGIASSHLSLSPISFTHTHQSYFVYMFTSLELIQVSMTTGPNVNNYMQTKLSSKRVSNYHLKESTNRTSKKAPLWNVQQVIN</sequence>
<gene>
    <name evidence="1" type="ORF">X798_02795</name>
</gene>
<evidence type="ECO:0000313" key="3">
    <source>
        <dbReference type="WBParaSite" id="OFLC_0000653701-mRNA-1"/>
    </source>
</evidence>
<accession>A0A183HGC6</accession>
<evidence type="ECO:0000313" key="2">
    <source>
        <dbReference type="Proteomes" id="UP000242913"/>
    </source>
</evidence>